<feature type="region of interest" description="Disordered" evidence="2">
    <location>
        <begin position="248"/>
        <end position="273"/>
    </location>
</feature>
<dbReference type="EMBL" id="MU825878">
    <property type="protein sequence ID" value="KAJ7385989.1"/>
    <property type="molecule type" value="Genomic_DNA"/>
</dbReference>
<evidence type="ECO:0000256" key="1">
    <source>
        <dbReference type="SAM" id="Coils"/>
    </source>
</evidence>
<evidence type="ECO:0000313" key="4">
    <source>
        <dbReference type="Proteomes" id="UP001163046"/>
    </source>
</evidence>
<dbReference type="AlphaFoldDB" id="A0A9W9ZU28"/>
<comment type="caution">
    <text evidence="3">The sequence shown here is derived from an EMBL/GenBank/DDBJ whole genome shotgun (WGS) entry which is preliminary data.</text>
</comment>
<accession>A0A9W9ZU28</accession>
<feature type="coiled-coil region" evidence="1">
    <location>
        <begin position="131"/>
        <end position="189"/>
    </location>
</feature>
<reference evidence="3" key="1">
    <citation type="submission" date="2023-01" db="EMBL/GenBank/DDBJ databases">
        <title>Genome assembly of the deep-sea coral Lophelia pertusa.</title>
        <authorList>
            <person name="Herrera S."/>
            <person name="Cordes E."/>
        </authorList>
    </citation>
    <scope>NUCLEOTIDE SEQUENCE</scope>
    <source>
        <strain evidence="3">USNM1676648</strain>
        <tissue evidence="3">Polyp</tissue>
    </source>
</reference>
<dbReference type="OrthoDB" id="10574770at2759"/>
<protein>
    <submittedName>
        <fullName evidence="3">Uncharacterized protein</fullName>
    </submittedName>
</protein>
<keyword evidence="1" id="KW-0175">Coiled coil</keyword>
<proteinExistence type="predicted"/>
<gene>
    <name evidence="3" type="ORF">OS493_012322</name>
</gene>
<keyword evidence="4" id="KW-1185">Reference proteome</keyword>
<dbReference type="Proteomes" id="UP001163046">
    <property type="component" value="Unassembled WGS sequence"/>
</dbReference>
<organism evidence="3 4">
    <name type="scientific">Desmophyllum pertusum</name>
    <dbReference type="NCBI Taxonomy" id="174260"/>
    <lineage>
        <taxon>Eukaryota</taxon>
        <taxon>Metazoa</taxon>
        <taxon>Cnidaria</taxon>
        <taxon>Anthozoa</taxon>
        <taxon>Hexacorallia</taxon>
        <taxon>Scleractinia</taxon>
        <taxon>Caryophylliina</taxon>
        <taxon>Caryophylliidae</taxon>
        <taxon>Desmophyllum</taxon>
    </lineage>
</organism>
<feature type="compositionally biased region" description="Basic and acidic residues" evidence="2">
    <location>
        <begin position="255"/>
        <end position="273"/>
    </location>
</feature>
<evidence type="ECO:0000313" key="3">
    <source>
        <dbReference type="EMBL" id="KAJ7385989.1"/>
    </source>
</evidence>
<evidence type="ECO:0000256" key="2">
    <source>
        <dbReference type="SAM" id="MobiDB-lite"/>
    </source>
</evidence>
<sequence>MKTRMTIVSHYGCPCVKDCTYTLCWLIQRECQVVAVCINGKYPKSPSLAYAAKAVTRNVLFAVDILYPVLKAWHSFLMKEPSQKVKPSASDQGPSTAAINLEEAEPYSYTDLLEFSIPGQTVSPTELKREVDLMKDEFEEWKTKYNNFELELKNLYEEMQKELEKDKTIENLQSINQDLLNYIDMLEKNENVSYKGKDISEVKKKSRTLKTFSSKAQNALWFAKSFGLEFKSMVVAETKTGELHTVESTAQAQADGHEESHGFDALSDEEKQM</sequence>
<name>A0A9W9ZU28_9CNID</name>